<keyword evidence="2" id="KW-1185">Reference proteome</keyword>
<protein>
    <submittedName>
        <fullName evidence="1">Uncharacterized protein</fullName>
    </submittedName>
</protein>
<evidence type="ECO:0000313" key="1">
    <source>
        <dbReference type="EMBL" id="WMV41150.1"/>
    </source>
</evidence>
<reference evidence="1" key="1">
    <citation type="submission" date="2023-08" db="EMBL/GenBank/DDBJ databases">
        <title>A de novo genome assembly of Solanum verrucosum Schlechtendal, a Mexican diploid species geographically isolated from the other diploid A-genome species in potato relatives.</title>
        <authorList>
            <person name="Hosaka K."/>
        </authorList>
    </citation>
    <scope>NUCLEOTIDE SEQUENCE</scope>
    <source>
        <tissue evidence="1">Young leaves</tissue>
    </source>
</reference>
<organism evidence="1 2">
    <name type="scientific">Solanum verrucosum</name>
    <dbReference type="NCBI Taxonomy" id="315347"/>
    <lineage>
        <taxon>Eukaryota</taxon>
        <taxon>Viridiplantae</taxon>
        <taxon>Streptophyta</taxon>
        <taxon>Embryophyta</taxon>
        <taxon>Tracheophyta</taxon>
        <taxon>Spermatophyta</taxon>
        <taxon>Magnoliopsida</taxon>
        <taxon>eudicotyledons</taxon>
        <taxon>Gunneridae</taxon>
        <taxon>Pentapetalae</taxon>
        <taxon>asterids</taxon>
        <taxon>lamiids</taxon>
        <taxon>Solanales</taxon>
        <taxon>Solanaceae</taxon>
        <taxon>Solanoideae</taxon>
        <taxon>Solaneae</taxon>
        <taxon>Solanum</taxon>
    </lineage>
</organism>
<gene>
    <name evidence="1" type="ORF">MTR67_034535</name>
</gene>
<sequence length="156" mass="17602">MLMAKGREAKQASPSELDHNAPKYVRFYALRSRKDKEGSTDEGTGPTSRGWVHALWSGIVVQGTRLGSVDPTHAPSLWVVDQSTPRKVHEGLHRECTLPRAVVPHVDLCLLAGRAKGRVHEGYHEPWKLPRVVVPSMNFPLPMWLRYSSREALHRQ</sequence>
<accession>A0AAF0ZKI5</accession>
<name>A0AAF0ZKI5_SOLVR</name>
<evidence type="ECO:0000313" key="2">
    <source>
        <dbReference type="Proteomes" id="UP001234989"/>
    </source>
</evidence>
<dbReference type="EMBL" id="CP133619">
    <property type="protein sequence ID" value="WMV41150.1"/>
    <property type="molecule type" value="Genomic_DNA"/>
</dbReference>
<proteinExistence type="predicted"/>
<dbReference type="AlphaFoldDB" id="A0AAF0ZKI5"/>
<dbReference type="Proteomes" id="UP001234989">
    <property type="component" value="Chromosome 8"/>
</dbReference>